<sequence>MVKYFSWILNNMTINQDMNDYERMVVEPCLRTAHPDAEKKIGSGIKAFQIRTHPEHETRCYTVIRTDGTTEDFSYRKCVEVLFPGYTPNAPKNSGGRGGGRGGGGRGRGGGGRGRGGGGRGGGGRGGGGRGGRGGGRGGRGGGRGGRGGRGRGGRK</sequence>
<feature type="region of interest" description="Disordered" evidence="1">
    <location>
        <begin position="84"/>
        <end position="156"/>
    </location>
</feature>
<dbReference type="PANTHER" id="PTHR33415">
    <property type="entry name" value="PROTEIN EMBRYO DEFECTIVE 514"/>
    <property type="match status" value="1"/>
</dbReference>
<organism evidence="3">
    <name type="scientific">Micromonas pusilla (strain CCMP1545)</name>
    <name type="common">Picoplanktonic green alga</name>
    <dbReference type="NCBI Taxonomy" id="564608"/>
    <lineage>
        <taxon>Eukaryota</taxon>
        <taxon>Viridiplantae</taxon>
        <taxon>Chlorophyta</taxon>
        <taxon>Mamiellophyceae</taxon>
        <taxon>Mamiellales</taxon>
        <taxon>Mamiellaceae</taxon>
        <taxon>Micromonas</taxon>
    </lineage>
</organism>
<dbReference type="OrthoDB" id="409625at2759"/>
<dbReference type="AlphaFoldDB" id="C1MQR3"/>
<dbReference type="EMBL" id="GG663738">
    <property type="protein sequence ID" value="EEH57755.1"/>
    <property type="molecule type" value="Genomic_DNA"/>
</dbReference>
<feature type="compositionally biased region" description="Basic residues" evidence="1">
    <location>
        <begin position="147"/>
        <end position="156"/>
    </location>
</feature>
<proteinExistence type="predicted"/>
<feature type="compositionally biased region" description="Gly residues" evidence="1">
    <location>
        <begin position="95"/>
        <end position="146"/>
    </location>
</feature>
<dbReference type="OMA" id="PEHETRC"/>
<dbReference type="STRING" id="564608.C1MQR3"/>
<name>C1MQR3_MICPC</name>
<dbReference type="Proteomes" id="UP000001876">
    <property type="component" value="Unassembled WGS sequence"/>
</dbReference>
<gene>
    <name evidence="2" type="ORF">MICPUCDRAFT_16484</name>
</gene>
<accession>C1MQR3</accession>
<evidence type="ECO:0000313" key="2">
    <source>
        <dbReference type="EMBL" id="EEH57755.1"/>
    </source>
</evidence>
<dbReference type="RefSeq" id="XP_003057804.1">
    <property type="nucleotide sequence ID" value="XM_003057758.1"/>
</dbReference>
<keyword evidence="3" id="KW-1185">Reference proteome</keyword>
<protein>
    <submittedName>
        <fullName evidence="2">Predicted protein</fullName>
    </submittedName>
</protein>
<dbReference type="PANTHER" id="PTHR33415:SF12">
    <property type="entry name" value="PROTEIN EMBRYO DEFECTIVE 514"/>
    <property type="match status" value="1"/>
</dbReference>
<evidence type="ECO:0000313" key="3">
    <source>
        <dbReference type="Proteomes" id="UP000001876"/>
    </source>
</evidence>
<dbReference type="Gene3D" id="3.10.450.40">
    <property type="match status" value="1"/>
</dbReference>
<dbReference type="GeneID" id="9683609"/>
<evidence type="ECO:0000256" key="1">
    <source>
        <dbReference type="SAM" id="MobiDB-lite"/>
    </source>
</evidence>
<dbReference type="eggNOG" id="ENOG502RXTW">
    <property type="taxonomic scope" value="Eukaryota"/>
</dbReference>
<dbReference type="InterPro" id="IPR044673">
    <property type="entry name" value="DCL-like"/>
</dbReference>
<reference evidence="2 3" key="1">
    <citation type="journal article" date="2009" name="Science">
        <title>Green evolution and dynamic adaptations revealed by genomes of the marine picoeukaryotes Micromonas.</title>
        <authorList>
            <person name="Worden A.Z."/>
            <person name="Lee J.H."/>
            <person name="Mock T."/>
            <person name="Rouze P."/>
            <person name="Simmons M.P."/>
            <person name="Aerts A.L."/>
            <person name="Allen A.E."/>
            <person name="Cuvelier M.L."/>
            <person name="Derelle E."/>
            <person name="Everett M.V."/>
            <person name="Foulon E."/>
            <person name="Grimwood J."/>
            <person name="Gundlach H."/>
            <person name="Henrissat B."/>
            <person name="Napoli C."/>
            <person name="McDonald S.M."/>
            <person name="Parker M.S."/>
            <person name="Rombauts S."/>
            <person name="Salamov A."/>
            <person name="Von Dassow P."/>
            <person name="Badger J.H."/>
            <person name="Coutinho P.M."/>
            <person name="Demir E."/>
            <person name="Dubchak I."/>
            <person name="Gentemann C."/>
            <person name="Eikrem W."/>
            <person name="Gready J.E."/>
            <person name="John U."/>
            <person name="Lanier W."/>
            <person name="Lindquist E.A."/>
            <person name="Lucas S."/>
            <person name="Mayer K.F."/>
            <person name="Moreau H."/>
            <person name="Not F."/>
            <person name="Otillar R."/>
            <person name="Panaud O."/>
            <person name="Pangilinan J."/>
            <person name="Paulsen I."/>
            <person name="Piegu B."/>
            <person name="Poliakov A."/>
            <person name="Robbens S."/>
            <person name="Schmutz J."/>
            <person name="Toulza E."/>
            <person name="Wyss T."/>
            <person name="Zelensky A."/>
            <person name="Zhou K."/>
            <person name="Armbrust E.V."/>
            <person name="Bhattacharya D."/>
            <person name="Goodenough U.W."/>
            <person name="Van de Peer Y."/>
            <person name="Grigoriev I.V."/>
        </authorList>
    </citation>
    <scope>NUCLEOTIDE SEQUENCE [LARGE SCALE GENOMIC DNA]</scope>
    <source>
        <strain evidence="2 3">CCMP1545</strain>
    </source>
</reference>
<dbReference type="KEGG" id="mpp:MICPUCDRAFT_16484"/>
<dbReference type="Pfam" id="PF11523">
    <property type="entry name" value="DUF3223"/>
    <property type="match status" value="1"/>
</dbReference>